<evidence type="ECO:0008006" key="4">
    <source>
        <dbReference type="Google" id="ProtNLM"/>
    </source>
</evidence>
<gene>
    <name evidence="2" type="ORF">D9615_003402</name>
</gene>
<keyword evidence="3" id="KW-1185">Reference proteome</keyword>
<sequence>MANRAERDGQDRINETSKSVRHTSQRTYSKFFGVRFTAPVKPGDALETQVWEVGPGPAGTTEVTFVTKNLTTGKIALGGGIAYIKKSPSSKL</sequence>
<organism evidence="2 3">
    <name type="scientific">Tricholomella constricta</name>
    <dbReference type="NCBI Taxonomy" id="117010"/>
    <lineage>
        <taxon>Eukaryota</taxon>
        <taxon>Fungi</taxon>
        <taxon>Dikarya</taxon>
        <taxon>Basidiomycota</taxon>
        <taxon>Agaricomycotina</taxon>
        <taxon>Agaricomycetes</taxon>
        <taxon>Agaricomycetidae</taxon>
        <taxon>Agaricales</taxon>
        <taxon>Tricholomatineae</taxon>
        <taxon>Lyophyllaceae</taxon>
        <taxon>Tricholomella</taxon>
    </lineage>
</organism>
<dbReference type="Proteomes" id="UP000565441">
    <property type="component" value="Unassembled WGS sequence"/>
</dbReference>
<proteinExistence type="predicted"/>
<name>A0A8H5HJH2_9AGAR</name>
<evidence type="ECO:0000256" key="1">
    <source>
        <dbReference type="SAM" id="MobiDB-lite"/>
    </source>
</evidence>
<comment type="caution">
    <text evidence="2">The sequence shown here is derived from an EMBL/GenBank/DDBJ whole genome shotgun (WGS) entry which is preliminary data.</text>
</comment>
<dbReference type="EMBL" id="JAACJP010000005">
    <property type="protein sequence ID" value="KAF5384445.1"/>
    <property type="molecule type" value="Genomic_DNA"/>
</dbReference>
<dbReference type="OrthoDB" id="3224515at2759"/>
<dbReference type="InterPro" id="IPR029069">
    <property type="entry name" value="HotDog_dom_sf"/>
</dbReference>
<dbReference type="AlphaFoldDB" id="A0A8H5HJH2"/>
<protein>
    <recommendedName>
        <fullName evidence="4">MaoC-like domain-containing protein</fullName>
    </recommendedName>
</protein>
<accession>A0A8H5HJH2</accession>
<feature type="region of interest" description="Disordered" evidence="1">
    <location>
        <begin position="1"/>
        <end position="24"/>
    </location>
</feature>
<evidence type="ECO:0000313" key="3">
    <source>
        <dbReference type="Proteomes" id="UP000565441"/>
    </source>
</evidence>
<dbReference type="Gene3D" id="3.10.129.10">
    <property type="entry name" value="Hotdog Thioesterase"/>
    <property type="match status" value="1"/>
</dbReference>
<dbReference type="SUPFAM" id="SSF54637">
    <property type="entry name" value="Thioesterase/thiol ester dehydrase-isomerase"/>
    <property type="match status" value="1"/>
</dbReference>
<reference evidence="2 3" key="1">
    <citation type="journal article" date="2020" name="ISME J.">
        <title>Uncovering the hidden diversity of litter-decomposition mechanisms in mushroom-forming fungi.</title>
        <authorList>
            <person name="Floudas D."/>
            <person name="Bentzer J."/>
            <person name="Ahren D."/>
            <person name="Johansson T."/>
            <person name="Persson P."/>
            <person name="Tunlid A."/>
        </authorList>
    </citation>
    <scope>NUCLEOTIDE SEQUENCE [LARGE SCALE GENOMIC DNA]</scope>
    <source>
        <strain evidence="2 3">CBS 661.87</strain>
    </source>
</reference>
<evidence type="ECO:0000313" key="2">
    <source>
        <dbReference type="EMBL" id="KAF5384445.1"/>
    </source>
</evidence>
<feature type="compositionally biased region" description="Basic and acidic residues" evidence="1">
    <location>
        <begin position="1"/>
        <end position="15"/>
    </location>
</feature>